<dbReference type="WBParaSite" id="jg10035">
    <property type="protein sequence ID" value="jg10035"/>
    <property type="gene ID" value="jg10035"/>
</dbReference>
<name>A0A915CLX3_9BILA</name>
<sequence length="107" mass="12755">MTNYSISSSEFAALLGNKNQTAEVIQIRKNFIEETLSDPKYSKMRKYIISRNNKARKMNHKTVAPTKDVTDIQQTEAETKCCEKYTNYHFIERAHKRYVDRWRYLII</sequence>
<keyword evidence="1" id="KW-1185">Reference proteome</keyword>
<accession>A0A915CLX3</accession>
<dbReference type="Proteomes" id="UP000887574">
    <property type="component" value="Unplaced"/>
</dbReference>
<organism evidence="1 2">
    <name type="scientific">Ditylenchus dipsaci</name>
    <dbReference type="NCBI Taxonomy" id="166011"/>
    <lineage>
        <taxon>Eukaryota</taxon>
        <taxon>Metazoa</taxon>
        <taxon>Ecdysozoa</taxon>
        <taxon>Nematoda</taxon>
        <taxon>Chromadorea</taxon>
        <taxon>Rhabditida</taxon>
        <taxon>Tylenchina</taxon>
        <taxon>Tylenchomorpha</taxon>
        <taxon>Sphaerularioidea</taxon>
        <taxon>Anguinidae</taxon>
        <taxon>Anguininae</taxon>
        <taxon>Ditylenchus</taxon>
    </lineage>
</organism>
<evidence type="ECO:0000313" key="1">
    <source>
        <dbReference type="Proteomes" id="UP000887574"/>
    </source>
</evidence>
<reference evidence="2" key="1">
    <citation type="submission" date="2022-11" db="UniProtKB">
        <authorList>
            <consortium name="WormBaseParasite"/>
        </authorList>
    </citation>
    <scope>IDENTIFICATION</scope>
</reference>
<dbReference type="AlphaFoldDB" id="A0A915CLX3"/>
<evidence type="ECO:0000313" key="2">
    <source>
        <dbReference type="WBParaSite" id="jg10035"/>
    </source>
</evidence>
<protein>
    <submittedName>
        <fullName evidence="2">Uncharacterized protein</fullName>
    </submittedName>
</protein>
<proteinExistence type="predicted"/>